<dbReference type="GeneID" id="42980711"/>
<evidence type="ECO:0000313" key="3">
    <source>
        <dbReference type="Proteomes" id="UP000078582"/>
    </source>
</evidence>
<dbReference type="NCBIfam" id="TIGR00199">
    <property type="entry name" value="PncC_domain"/>
    <property type="match status" value="1"/>
</dbReference>
<sequence>MEFSELTQLLAERGLTLTAAESLTGGQFQTQLAATEAASDVYPGGFITYSSESKTQLLGVAPKLIRQYGVVSNKVAQQMAIKAQDLAATDYAISFTGAAGPEALAGEPAGTVCIGLVGPNLQMAKKYYFKGEAKHVLAQTCEMGLTLIGEKLV</sequence>
<evidence type="ECO:0000259" key="1">
    <source>
        <dbReference type="Pfam" id="PF02464"/>
    </source>
</evidence>
<accession>A0A192GZE6</accession>
<name>A0A192GZE6_9LACO</name>
<evidence type="ECO:0000313" key="2">
    <source>
        <dbReference type="EMBL" id="ANK61362.1"/>
    </source>
</evidence>
<feature type="domain" description="CinA C-terminal" evidence="1">
    <location>
        <begin position="5"/>
        <end position="151"/>
    </location>
</feature>
<reference evidence="2 3" key="1">
    <citation type="submission" date="2016-03" db="EMBL/GenBank/DDBJ databases">
        <title>Pediococcus and Lactobacillus from brewery environment - whole genome sequencing and assembly.</title>
        <authorList>
            <person name="Behr J."/>
            <person name="Geissler A.J."/>
            <person name="Vogel R.F."/>
        </authorList>
    </citation>
    <scope>NUCLEOTIDE SEQUENCE [LARGE SCALE GENOMIC DNA]</scope>
    <source>
        <strain evidence="2 3">TMW 1.1989</strain>
    </source>
</reference>
<dbReference type="RefSeq" id="WP_068279958.1">
    <property type="nucleotide sequence ID" value="NZ_CP014873.1"/>
</dbReference>
<dbReference type="STRING" id="375175.AYR53_00480"/>
<dbReference type="SUPFAM" id="SSF142433">
    <property type="entry name" value="CinA-like"/>
    <property type="match status" value="1"/>
</dbReference>
<protein>
    <submittedName>
        <fullName evidence="2">Competence protein ComA</fullName>
    </submittedName>
</protein>
<organism evidence="2 3">
    <name type="scientific">Loigolactobacillus backii</name>
    <dbReference type="NCBI Taxonomy" id="375175"/>
    <lineage>
        <taxon>Bacteria</taxon>
        <taxon>Bacillati</taxon>
        <taxon>Bacillota</taxon>
        <taxon>Bacilli</taxon>
        <taxon>Lactobacillales</taxon>
        <taxon>Lactobacillaceae</taxon>
        <taxon>Loigolactobacillus</taxon>
    </lineage>
</organism>
<dbReference type="EMBL" id="CP014873">
    <property type="protein sequence ID" value="ANK61362.1"/>
    <property type="molecule type" value="Genomic_DNA"/>
</dbReference>
<dbReference type="InterPro" id="IPR008136">
    <property type="entry name" value="CinA_C"/>
</dbReference>
<gene>
    <name evidence="2" type="ORF">AYR53_00480</name>
</gene>
<keyword evidence="3" id="KW-1185">Reference proteome</keyword>
<dbReference type="AlphaFoldDB" id="A0A192GZE6"/>
<dbReference type="InterPro" id="IPR036653">
    <property type="entry name" value="CinA-like_C"/>
</dbReference>
<proteinExistence type="predicted"/>
<dbReference type="Pfam" id="PF02464">
    <property type="entry name" value="CinA"/>
    <property type="match status" value="1"/>
</dbReference>
<dbReference type="Gene3D" id="3.90.950.20">
    <property type="entry name" value="CinA-like"/>
    <property type="match status" value="1"/>
</dbReference>
<dbReference type="OrthoDB" id="9801454at2"/>
<dbReference type="Proteomes" id="UP000078582">
    <property type="component" value="Chromosome"/>
</dbReference>